<feature type="transmembrane region" description="Helical" evidence="13">
    <location>
        <begin position="303"/>
        <end position="321"/>
    </location>
</feature>
<evidence type="ECO:0000256" key="4">
    <source>
        <dbReference type="ARBA" id="ARBA00022692"/>
    </source>
</evidence>
<reference evidence="14 15" key="1">
    <citation type="submission" date="2020-11" db="EMBL/GenBank/DDBJ databases">
        <title>Kefir isolates.</title>
        <authorList>
            <person name="Marcisauskas S."/>
            <person name="Kim Y."/>
            <person name="Blasche S."/>
        </authorList>
    </citation>
    <scope>NUCLEOTIDE SEQUENCE [LARGE SCALE GENOMIC DNA]</scope>
    <source>
        <strain evidence="14 15">OG2</strain>
    </source>
</reference>
<name>A0A9P7BBA2_MAUEX</name>
<evidence type="ECO:0000256" key="10">
    <source>
        <dbReference type="PIRNR" id="PIRNR000439"/>
    </source>
</evidence>
<dbReference type="Proteomes" id="UP000750334">
    <property type="component" value="Unassembled WGS sequence"/>
</dbReference>
<accession>A0A9P7BBA2</accession>
<evidence type="ECO:0000256" key="9">
    <source>
        <dbReference type="ARBA" id="ARBA00023568"/>
    </source>
</evidence>
<dbReference type="OrthoDB" id="10039049at2759"/>
<comment type="caution">
    <text evidence="14">The sequence shown here is derived from an EMBL/GenBank/DDBJ whole genome shotgun (WGS) entry which is preliminary data.</text>
</comment>
<dbReference type="PIRSF" id="PIRSF000439">
    <property type="entry name" value="Oat_ACAT_DAG_ARE"/>
    <property type="match status" value="1"/>
</dbReference>
<feature type="transmembrane region" description="Helical" evidence="13">
    <location>
        <begin position="221"/>
        <end position="245"/>
    </location>
</feature>
<dbReference type="InterPro" id="IPR014371">
    <property type="entry name" value="Oat_ACAT_DAG_ARE"/>
</dbReference>
<dbReference type="GO" id="GO:0005789">
    <property type="term" value="C:endoplasmic reticulum membrane"/>
    <property type="evidence" value="ECO:0007669"/>
    <property type="project" value="UniProtKB-SubCell"/>
</dbReference>
<feature type="active site" evidence="11">
    <location>
        <position position="588"/>
    </location>
</feature>
<protein>
    <recommendedName>
        <fullName evidence="10">O-acyltransferase</fullName>
    </recommendedName>
</protein>
<evidence type="ECO:0000256" key="13">
    <source>
        <dbReference type="SAM" id="Phobius"/>
    </source>
</evidence>
<keyword evidence="8 10" id="KW-0012">Acyltransferase</keyword>
<feature type="transmembrane region" description="Helical" evidence="13">
    <location>
        <begin position="448"/>
        <end position="467"/>
    </location>
</feature>
<proteinExistence type="inferred from homology"/>
<dbReference type="PANTHER" id="PTHR10408">
    <property type="entry name" value="STEROL O-ACYLTRANSFERASE"/>
    <property type="match status" value="1"/>
</dbReference>
<feature type="transmembrane region" description="Helical" evidence="13">
    <location>
        <begin position="275"/>
        <end position="291"/>
    </location>
</feature>
<feature type="compositionally biased region" description="Polar residues" evidence="12">
    <location>
        <begin position="180"/>
        <end position="202"/>
    </location>
</feature>
<keyword evidence="5 10" id="KW-0256">Endoplasmic reticulum</keyword>
<evidence type="ECO:0000256" key="7">
    <source>
        <dbReference type="ARBA" id="ARBA00023136"/>
    </source>
</evidence>
<evidence type="ECO:0000256" key="2">
    <source>
        <dbReference type="ARBA" id="ARBA00009010"/>
    </source>
</evidence>
<keyword evidence="6 13" id="KW-1133">Transmembrane helix</keyword>
<evidence type="ECO:0000256" key="1">
    <source>
        <dbReference type="ARBA" id="ARBA00004477"/>
    </source>
</evidence>
<evidence type="ECO:0000256" key="5">
    <source>
        <dbReference type="ARBA" id="ARBA00022824"/>
    </source>
</evidence>
<evidence type="ECO:0000313" key="15">
    <source>
        <dbReference type="Proteomes" id="UP000750334"/>
    </source>
</evidence>
<feature type="transmembrane region" description="Helical" evidence="13">
    <location>
        <begin position="630"/>
        <end position="649"/>
    </location>
</feature>
<comment type="similarity">
    <text evidence="2 10">Belongs to the membrane-bound acyltransferase family. Sterol o-acyltransferase subfamily.</text>
</comment>
<evidence type="ECO:0000313" key="14">
    <source>
        <dbReference type="EMBL" id="KAG0671690.1"/>
    </source>
</evidence>
<keyword evidence="7 10" id="KW-0472">Membrane</keyword>
<keyword evidence="4 13" id="KW-0812">Transmembrane</keyword>
<evidence type="ECO:0000256" key="3">
    <source>
        <dbReference type="ARBA" id="ARBA00022679"/>
    </source>
</evidence>
<evidence type="ECO:0000256" key="11">
    <source>
        <dbReference type="PIRSR" id="PIRSR000439-1"/>
    </source>
</evidence>
<feature type="transmembrane region" description="Helical" evidence="13">
    <location>
        <begin position="504"/>
        <end position="522"/>
    </location>
</feature>
<keyword evidence="15" id="KW-1185">Reference proteome</keyword>
<dbReference type="GO" id="GO:0034737">
    <property type="term" value="F:ergosterol O-acyltransferase activity"/>
    <property type="evidence" value="ECO:0007669"/>
    <property type="project" value="TreeGrafter"/>
</dbReference>
<evidence type="ECO:0000256" key="6">
    <source>
        <dbReference type="ARBA" id="ARBA00022989"/>
    </source>
</evidence>
<feature type="region of interest" description="Disordered" evidence="12">
    <location>
        <begin position="160"/>
        <end position="202"/>
    </location>
</feature>
<organism evidence="14 15">
    <name type="scientific">Maudiozyma exigua</name>
    <name type="common">Yeast</name>
    <name type="synonym">Kazachstania exigua</name>
    <dbReference type="NCBI Taxonomy" id="34358"/>
    <lineage>
        <taxon>Eukaryota</taxon>
        <taxon>Fungi</taxon>
        <taxon>Dikarya</taxon>
        <taxon>Ascomycota</taxon>
        <taxon>Saccharomycotina</taxon>
        <taxon>Saccharomycetes</taxon>
        <taxon>Saccharomycetales</taxon>
        <taxon>Saccharomycetaceae</taxon>
        <taxon>Maudiozyma</taxon>
    </lineage>
</organism>
<comment type="subcellular location">
    <subcellularLocation>
        <location evidence="1 10">Endoplasmic reticulum membrane</location>
        <topology evidence="1 10">Multi-pass membrane protein</topology>
    </subcellularLocation>
</comment>
<keyword evidence="3 10" id="KW-0808">Transferase</keyword>
<comment type="function">
    <text evidence="9">Sterol O-acyltransferase that catalyzes the formation of stery esters.</text>
</comment>
<dbReference type="PANTHER" id="PTHR10408:SF23">
    <property type="entry name" value="STEROL O-ACYLTRANSFERASE 1-RELATED"/>
    <property type="match status" value="1"/>
</dbReference>
<feature type="transmembrane region" description="Helical" evidence="13">
    <location>
        <begin position="576"/>
        <end position="596"/>
    </location>
</feature>
<evidence type="ECO:0000256" key="12">
    <source>
        <dbReference type="SAM" id="MobiDB-lite"/>
    </source>
</evidence>
<dbReference type="GO" id="GO:0008204">
    <property type="term" value="P:ergosterol metabolic process"/>
    <property type="evidence" value="ECO:0007669"/>
    <property type="project" value="TreeGrafter"/>
</dbReference>
<dbReference type="Pfam" id="PF03062">
    <property type="entry name" value="MBOAT"/>
    <property type="match status" value="1"/>
</dbReference>
<dbReference type="InterPro" id="IPR004299">
    <property type="entry name" value="MBOAT_fam"/>
</dbReference>
<dbReference type="EMBL" id="PUHR01000009">
    <property type="protein sequence ID" value="KAG0671690.1"/>
    <property type="molecule type" value="Genomic_DNA"/>
</dbReference>
<sequence length="650" mass="76928">MTDRDLLKDEEFIEIQKLNSVESDHRRHSIVYDKIMTAKEPQLKNPTDEINKINEHLLVRNNEKHNDLRKIISHQTEEDTKLLHNDEFLKRYLKNLHIAEKRRYRNESIVSFFSDVDFDNRPSIFDGAINEPYLSSFNGPVLEKQIKAFEKSKKELKREKNLEKQLGINTDNDRHEANGESKSVISSTVDTETPSMSTSASTTDLTANSSTYNYQRTQTKYILNFSGLYVMFWMILGLIILKGLIDYKSEHGDFRNFEILNIFVTKKMEVFKLDFSMYVASYAVVLIQWLVKKNIIQWKNTGIWLASLYEFFFMTFFYYAILCLVDLHWISRIYLFLHSVVFLMKMHSYSFFNGYLWCITKELSYSTKALAKYKDTASENIIQVLERSRDFCQFELSTQTVSTESEKNFPDNITVGNYFMFTMFPAVVYQFEYPRTQKIRWGYVLEKICAIFGTIFILIVVAQLFMLPPIERALKFRIHKWANGTERTVEWFYLVAEIDPGLTVIYMLCFYLIWDAILNCFAELTRFADRYFYGDWWNCVSWSEFARIWNVPVHKFLVRHVYHASMNNWKLNRVQATMFTFILSSIFHELAMIIIWKRLRGYLFLFQMSQLPMAYVSTTILKDKAVFNNVLFWCGVCSGPAVIIALYTMF</sequence>
<gene>
    <name evidence="14" type="primary">ARE1_2</name>
    <name evidence="14" type="ORF">C6P45_005296</name>
</gene>
<evidence type="ECO:0000256" key="8">
    <source>
        <dbReference type="ARBA" id="ARBA00023315"/>
    </source>
</evidence>
<dbReference type="AlphaFoldDB" id="A0A9P7BBA2"/>